<dbReference type="CDD" id="cd00085">
    <property type="entry name" value="HNHc"/>
    <property type="match status" value="1"/>
</dbReference>
<comment type="caution">
    <text evidence="4">The sequence shown here is derived from an EMBL/GenBank/DDBJ whole genome shotgun (WGS) entry which is preliminary data.</text>
</comment>
<feature type="region of interest" description="Disordered" evidence="2">
    <location>
        <begin position="448"/>
        <end position="470"/>
    </location>
</feature>
<feature type="compositionally biased region" description="Basic and acidic residues" evidence="2">
    <location>
        <begin position="16"/>
        <end position="28"/>
    </location>
</feature>
<sequence length="470" mass="51203">MEPLVVPQPPVGDAPRVPEPREETRRAGDGSIDGSAPVPELGPVMENLFDRLARPAASRSDDELVAGIRDSESVVRAAMSWQAELIAESERRGLHSEAGVRSMPVWVRELLNIARGDARSRVVVGRAVAERAEPGGEPLPPALPATARVLRERETSLAHAQVIVNGMEKLPPLVGPVQRAEVEETLAEQAKVLSPRELEIAAERVRYLLDQDGALRDERRQVERRELHLTTDRDGMTLLKGRLDRETGAKLHAALEPLAAPRPQDSGRRDQRTAGKRYADALAGLVEIVLASDELPRSGGQRPHLTITIAHDQLRESLDDERFGGTIETTGQPITAETARRIACDAELLPVLLDGESRPLDVGRARRTAPPHLRAALLARDGTCAFPSCDHPPGTSEAHHLRHWADGGATALDNLVMLCAHHHAVAHAHGWTIELDAGRPVFTPPAWIDADRTPRPGNRAHHEPPDLAAR</sequence>
<organism evidence="4 5">
    <name type="scientific">Saccharopolyspora gloriosae</name>
    <dbReference type="NCBI Taxonomy" id="455344"/>
    <lineage>
        <taxon>Bacteria</taxon>
        <taxon>Bacillati</taxon>
        <taxon>Actinomycetota</taxon>
        <taxon>Actinomycetes</taxon>
        <taxon>Pseudonocardiales</taxon>
        <taxon>Pseudonocardiaceae</taxon>
        <taxon>Saccharopolyspora</taxon>
    </lineage>
</organism>
<dbReference type="EMBL" id="JACHIV010000001">
    <property type="protein sequence ID" value="MBB5071165.1"/>
    <property type="molecule type" value="Genomic_DNA"/>
</dbReference>
<name>A0A840NMC3_9PSEU</name>
<dbReference type="SMART" id="SM00507">
    <property type="entry name" value="HNHc"/>
    <property type="match status" value="1"/>
</dbReference>
<accession>A0A840NMC3</accession>
<dbReference type="InterPro" id="IPR003615">
    <property type="entry name" value="HNH_nuc"/>
</dbReference>
<dbReference type="Pfam" id="PF01844">
    <property type="entry name" value="HNH"/>
    <property type="match status" value="1"/>
</dbReference>
<dbReference type="Gene3D" id="1.10.30.50">
    <property type="match status" value="1"/>
</dbReference>
<feature type="compositionally biased region" description="Basic and acidic residues" evidence="2">
    <location>
        <begin position="449"/>
        <end position="470"/>
    </location>
</feature>
<dbReference type="InterPro" id="IPR002711">
    <property type="entry name" value="HNH"/>
</dbReference>
<dbReference type="InterPro" id="IPR003870">
    <property type="entry name" value="DUF222"/>
</dbReference>
<dbReference type="GO" id="GO:0008270">
    <property type="term" value="F:zinc ion binding"/>
    <property type="evidence" value="ECO:0007669"/>
    <property type="project" value="InterPro"/>
</dbReference>
<feature type="compositionally biased region" description="Pro residues" evidence="2">
    <location>
        <begin position="1"/>
        <end position="12"/>
    </location>
</feature>
<comment type="similarity">
    <text evidence="1">Belongs to the Rv1128c/1148c/1588c/1702c/1945/3466 family.</text>
</comment>
<evidence type="ECO:0000259" key="3">
    <source>
        <dbReference type="SMART" id="SM00507"/>
    </source>
</evidence>
<dbReference type="GO" id="GO:0003676">
    <property type="term" value="F:nucleic acid binding"/>
    <property type="evidence" value="ECO:0007669"/>
    <property type="project" value="InterPro"/>
</dbReference>
<dbReference type="Pfam" id="PF02720">
    <property type="entry name" value="DUF222"/>
    <property type="match status" value="1"/>
</dbReference>
<proteinExistence type="inferred from homology"/>
<evidence type="ECO:0000313" key="5">
    <source>
        <dbReference type="Proteomes" id="UP000580474"/>
    </source>
</evidence>
<protein>
    <recommendedName>
        <fullName evidence="3">HNH nuclease domain-containing protein</fullName>
    </recommendedName>
</protein>
<evidence type="ECO:0000313" key="4">
    <source>
        <dbReference type="EMBL" id="MBB5071165.1"/>
    </source>
</evidence>
<dbReference type="AlphaFoldDB" id="A0A840NMC3"/>
<dbReference type="GO" id="GO:0004519">
    <property type="term" value="F:endonuclease activity"/>
    <property type="evidence" value="ECO:0007669"/>
    <property type="project" value="InterPro"/>
</dbReference>
<dbReference type="RefSeq" id="WP_184481296.1">
    <property type="nucleotide sequence ID" value="NZ_JACHIV010000001.1"/>
</dbReference>
<evidence type="ECO:0000256" key="1">
    <source>
        <dbReference type="ARBA" id="ARBA00023450"/>
    </source>
</evidence>
<feature type="domain" description="HNH nuclease" evidence="3">
    <location>
        <begin position="372"/>
        <end position="424"/>
    </location>
</feature>
<gene>
    <name evidence="4" type="ORF">BJ969_004253</name>
</gene>
<reference evidence="4 5" key="1">
    <citation type="submission" date="2020-08" db="EMBL/GenBank/DDBJ databases">
        <title>Sequencing the genomes of 1000 actinobacteria strains.</title>
        <authorList>
            <person name="Klenk H.-P."/>
        </authorList>
    </citation>
    <scope>NUCLEOTIDE SEQUENCE [LARGE SCALE GENOMIC DNA]</scope>
    <source>
        <strain evidence="4 5">DSM 45582</strain>
    </source>
</reference>
<feature type="region of interest" description="Disordered" evidence="2">
    <location>
        <begin position="1"/>
        <end position="40"/>
    </location>
</feature>
<keyword evidence="5" id="KW-1185">Reference proteome</keyword>
<dbReference type="Proteomes" id="UP000580474">
    <property type="component" value="Unassembled WGS sequence"/>
</dbReference>
<evidence type="ECO:0000256" key="2">
    <source>
        <dbReference type="SAM" id="MobiDB-lite"/>
    </source>
</evidence>